<organism evidence="3 4">
    <name type="scientific">Pseudomonas luteola</name>
    <dbReference type="NCBI Taxonomy" id="47886"/>
    <lineage>
        <taxon>Bacteria</taxon>
        <taxon>Pseudomonadati</taxon>
        <taxon>Pseudomonadota</taxon>
        <taxon>Gammaproteobacteria</taxon>
        <taxon>Pseudomonadales</taxon>
        <taxon>Pseudomonadaceae</taxon>
        <taxon>Pseudomonas</taxon>
    </lineage>
</organism>
<dbReference type="InterPro" id="IPR049067">
    <property type="entry name" value="MreB-like_C"/>
</dbReference>
<evidence type="ECO:0000259" key="1">
    <source>
        <dbReference type="Pfam" id="PF17989"/>
    </source>
</evidence>
<gene>
    <name evidence="3" type="ORF">NCTC11842_01444</name>
</gene>
<dbReference type="GeneID" id="300269180"/>
<feature type="domain" description="Actin-like protein N-terminal" evidence="1">
    <location>
        <begin position="9"/>
        <end position="117"/>
    </location>
</feature>
<evidence type="ECO:0000313" key="4">
    <source>
        <dbReference type="Proteomes" id="UP000250443"/>
    </source>
</evidence>
<accession>A0A2X2CC57</accession>
<proteinExistence type="predicted"/>
<feature type="domain" description="Actin homologue MreB-like C-terminal" evidence="2">
    <location>
        <begin position="189"/>
        <end position="314"/>
    </location>
</feature>
<name>A0A2X2CC57_PSELU</name>
<dbReference type="Pfam" id="PF21522">
    <property type="entry name" value="MreB-like_C"/>
    <property type="match status" value="1"/>
</dbReference>
<dbReference type="Proteomes" id="UP000250443">
    <property type="component" value="Unassembled WGS sequence"/>
</dbReference>
<dbReference type="SUPFAM" id="SSF53067">
    <property type="entry name" value="Actin-like ATPase domain"/>
    <property type="match status" value="2"/>
</dbReference>
<dbReference type="RefSeq" id="WP_074828692.1">
    <property type="nucleotide sequence ID" value="NZ_DALZQD010000020.1"/>
</dbReference>
<evidence type="ECO:0000313" key="3">
    <source>
        <dbReference type="EMBL" id="SPZ04924.1"/>
    </source>
</evidence>
<evidence type="ECO:0000259" key="2">
    <source>
        <dbReference type="Pfam" id="PF21522"/>
    </source>
</evidence>
<sequence>MTQETIYVGADIGCNYAKLYAGKGKQIAIRSTVSTKPQIGVSLLGSGPDEVVLSIEDNVYAVGPRVADPLDTRISSYYTSDMNVALALTVLLKQFGDLSNAQVDACFGMPLNVFYNNRGEVNVELIKTRTAAWKRSAKLLNGTPGMRLPRDGSVFGRLQAASEGVAVFLDHVLDDQGDVVQQPDGLVVVVDIGGNTTDIAVLENGQLVFNGTSTSFEAGSLHLYERIAASAKDRMNLMRTPPLNAIEKAIRENGGVLAIGNHEENIRDILAIERRALINEICPRIEKAVNRRLDEVETVLFAGGTIKLLEEDLKAVRIGRAKTVVVEDPQFANPRGYYKYTRHLAAIAQG</sequence>
<protein>
    <submittedName>
        <fullName evidence="3">Plasmid segregation protein ParM</fullName>
    </submittedName>
</protein>
<dbReference type="InterPro" id="IPR040607">
    <property type="entry name" value="ALP_N"/>
</dbReference>
<dbReference type="AlphaFoldDB" id="A0A2X2CC57"/>
<dbReference type="EMBL" id="UAUF01000010">
    <property type="protein sequence ID" value="SPZ04924.1"/>
    <property type="molecule type" value="Genomic_DNA"/>
</dbReference>
<dbReference type="Gene3D" id="3.30.420.40">
    <property type="match status" value="2"/>
</dbReference>
<dbReference type="InterPro" id="IPR043129">
    <property type="entry name" value="ATPase_NBD"/>
</dbReference>
<dbReference type="Pfam" id="PF17989">
    <property type="entry name" value="ALP_N"/>
    <property type="match status" value="1"/>
</dbReference>
<reference evidence="3 4" key="1">
    <citation type="submission" date="2018-06" db="EMBL/GenBank/DDBJ databases">
        <authorList>
            <consortium name="Pathogen Informatics"/>
            <person name="Doyle S."/>
        </authorList>
    </citation>
    <scope>NUCLEOTIDE SEQUENCE [LARGE SCALE GENOMIC DNA]</scope>
    <source>
        <strain evidence="3 4">NCTC11842</strain>
    </source>
</reference>